<dbReference type="AlphaFoldDB" id="A8W7F1"/>
<accession>A8W7F1</accession>
<organism evidence="2">
    <name type="scientific">Streptomyces refuineus subsp. thermotolerans</name>
    <dbReference type="NCBI Taxonomy" id="223297"/>
    <lineage>
        <taxon>Bacteria</taxon>
        <taxon>Bacillati</taxon>
        <taxon>Actinomycetota</taxon>
        <taxon>Actinomycetes</taxon>
        <taxon>Kitasatosporales</taxon>
        <taxon>Streptomycetaceae</taxon>
        <taxon>Streptomyces</taxon>
    </lineage>
</organism>
<evidence type="ECO:0000256" key="1">
    <source>
        <dbReference type="SAM" id="MobiDB-lite"/>
    </source>
</evidence>
<reference evidence="2" key="1">
    <citation type="journal article" date="2007" name="Chem. Biol.">
        <title>Benzodiazepine biosynthesis in Streptomyces refuineus.</title>
        <authorList>
            <person name="Hu Y."/>
            <person name="Phelan V."/>
            <person name="Ntai I."/>
            <person name="Farnet C.M."/>
            <person name="Zazopoulos E."/>
            <person name="Bachmann B.O."/>
        </authorList>
    </citation>
    <scope>NUCLEOTIDE SEQUENCE</scope>
</reference>
<feature type="region of interest" description="Disordered" evidence="1">
    <location>
        <begin position="1"/>
        <end position="58"/>
    </location>
</feature>
<dbReference type="EMBL" id="EU195114">
    <property type="protein sequence ID" value="ABW71849.1"/>
    <property type="molecule type" value="Genomic_DNA"/>
</dbReference>
<protein>
    <submittedName>
        <fullName evidence="2">Uncharacterized protein</fullName>
    </submittedName>
</protein>
<evidence type="ECO:0000313" key="2">
    <source>
        <dbReference type="EMBL" id="ABW71849.1"/>
    </source>
</evidence>
<proteinExistence type="predicted"/>
<sequence>MKEPRTGLPIGTPHPPVARCAHDPGSVPHGGRGNGLVRPSCGTHGPAWEATGLPGGTS</sequence>
<name>A8W7F1_9ACTN</name>